<dbReference type="NCBIfam" id="TIGR04312">
    <property type="entry name" value="choice_anch_B"/>
    <property type="match status" value="1"/>
</dbReference>
<keyword evidence="3" id="KW-1185">Reference proteome</keyword>
<feature type="signal peptide" evidence="1">
    <location>
        <begin position="1"/>
        <end position="19"/>
    </location>
</feature>
<evidence type="ECO:0000256" key="1">
    <source>
        <dbReference type="SAM" id="SignalP"/>
    </source>
</evidence>
<keyword evidence="1" id="KW-0732">Signal</keyword>
<accession>A0AAN9UNE9</accession>
<dbReference type="InterPro" id="IPR027589">
    <property type="entry name" value="Choice_anch_B"/>
</dbReference>
<proteinExistence type="predicted"/>
<dbReference type="AlphaFoldDB" id="A0AAN9UNE9"/>
<dbReference type="GO" id="GO:0005576">
    <property type="term" value="C:extracellular region"/>
    <property type="evidence" value="ECO:0007669"/>
    <property type="project" value="TreeGrafter"/>
</dbReference>
<evidence type="ECO:0008006" key="4">
    <source>
        <dbReference type="Google" id="ProtNLM"/>
    </source>
</evidence>
<dbReference type="PANTHER" id="PTHR38787:SF3">
    <property type="entry name" value="REGULATORY P DOMAIN-CONTAINING PROTEIN"/>
    <property type="match status" value="1"/>
</dbReference>
<dbReference type="EMBL" id="JAKJXP020000045">
    <property type="protein sequence ID" value="KAK7751785.1"/>
    <property type="molecule type" value="Genomic_DNA"/>
</dbReference>
<reference evidence="2 3" key="1">
    <citation type="submission" date="2024-02" db="EMBL/GenBank/DDBJ databases">
        <title>De novo assembly and annotation of 12 fungi associated with fruit tree decline syndrome in Ontario, Canada.</title>
        <authorList>
            <person name="Sulman M."/>
            <person name="Ellouze W."/>
            <person name="Ilyukhin E."/>
        </authorList>
    </citation>
    <scope>NUCLEOTIDE SEQUENCE [LARGE SCALE GENOMIC DNA]</scope>
    <source>
        <strain evidence="2 3">M11/M66-122</strain>
    </source>
</reference>
<evidence type="ECO:0000313" key="2">
    <source>
        <dbReference type="EMBL" id="KAK7751785.1"/>
    </source>
</evidence>
<organism evidence="2 3">
    <name type="scientific">Diatrype stigma</name>
    <dbReference type="NCBI Taxonomy" id="117547"/>
    <lineage>
        <taxon>Eukaryota</taxon>
        <taxon>Fungi</taxon>
        <taxon>Dikarya</taxon>
        <taxon>Ascomycota</taxon>
        <taxon>Pezizomycotina</taxon>
        <taxon>Sordariomycetes</taxon>
        <taxon>Xylariomycetidae</taxon>
        <taxon>Xylariales</taxon>
        <taxon>Diatrypaceae</taxon>
        <taxon>Diatrype</taxon>
    </lineage>
</organism>
<protein>
    <recommendedName>
        <fullName evidence="4">Regulatory P domain-containing protein</fullName>
    </recommendedName>
</protein>
<dbReference type="PANTHER" id="PTHR38787">
    <property type="entry name" value="REGULATORY P DOMAIN-CONTAINING PROTEIN"/>
    <property type="match status" value="1"/>
</dbReference>
<sequence>MKSSLQLAALAAFCNYASAKEIEMDPEVDAALFKSGARHQQIMSTKETRGGEQQSFWASRREAGIFSPSQYKSMSADVDVVPCTDGLAKLTPGDPNYEFKCSGIDLYDFQSHFDLGSTVGEGAGSWGWTSPDGREFVAVAQQDGTSFSEVSAAGKLIYLGRLPQYPDAQPSLWREIKGYKSYVVIGSEAVDHGIQIFDMAKLLDADPAAPATYSNEDDIYYWNELPTGRSHNVVTNEEKDYAVAVGAQPRTSACASGLIFIDLTDLENLSSPGCAAQDGYVHDAQCLVYRGPDAKYDGADICYGYNEDTLTIYDVTDKENTTVISRISYEGASYTHQGWVLDTQNQHYLLLDDEYDEYDGAGLGSEGFPITYIWDVSDLENPKQTGYYQASRKGIDHNQFVNNGLAFQSNYGGGLHILDVSSIPEDPTGKSVKEVGYFDIYPEDDEVEGGGEIEFVGTWSHYPYFKSGYIVINTIERGAYVVKRSEA</sequence>
<gene>
    <name evidence="2" type="ORF">SLS62_006271</name>
</gene>
<comment type="caution">
    <text evidence="2">The sequence shown here is derived from an EMBL/GenBank/DDBJ whole genome shotgun (WGS) entry which is preliminary data.</text>
</comment>
<dbReference type="Proteomes" id="UP001320420">
    <property type="component" value="Unassembled WGS sequence"/>
</dbReference>
<feature type="chain" id="PRO_5042985566" description="Regulatory P domain-containing protein" evidence="1">
    <location>
        <begin position="20"/>
        <end position="487"/>
    </location>
</feature>
<evidence type="ECO:0000313" key="3">
    <source>
        <dbReference type="Proteomes" id="UP001320420"/>
    </source>
</evidence>
<name>A0AAN9UNE9_9PEZI</name>